<dbReference type="EMBL" id="GGFK01015510">
    <property type="protein sequence ID" value="MBW48831.1"/>
    <property type="molecule type" value="Transcribed_RNA"/>
</dbReference>
<organism evidence="1">
    <name type="scientific">Anopheles triannulatus</name>
    <dbReference type="NCBI Taxonomy" id="58253"/>
    <lineage>
        <taxon>Eukaryota</taxon>
        <taxon>Metazoa</taxon>
        <taxon>Ecdysozoa</taxon>
        <taxon>Arthropoda</taxon>
        <taxon>Hexapoda</taxon>
        <taxon>Insecta</taxon>
        <taxon>Pterygota</taxon>
        <taxon>Neoptera</taxon>
        <taxon>Endopterygota</taxon>
        <taxon>Diptera</taxon>
        <taxon>Nematocera</taxon>
        <taxon>Culicoidea</taxon>
        <taxon>Culicidae</taxon>
        <taxon>Anophelinae</taxon>
        <taxon>Anopheles</taxon>
    </lineage>
</organism>
<dbReference type="AlphaFoldDB" id="A0A2M4B754"/>
<accession>A0A2M4B754</accession>
<reference evidence="1" key="1">
    <citation type="submission" date="2018-01" db="EMBL/GenBank/DDBJ databases">
        <title>An insight into the sialome of Amazonian anophelines.</title>
        <authorList>
            <person name="Ribeiro J.M."/>
            <person name="Scarpassa V."/>
            <person name="Calvo E."/>
        </authorList>
    </citation>
    <scope>NUCLEOTIDE SEQUENCE</scope>
    <source>
        <tissue evidence="1">Salivary glands</tissue>
    </source>
</reference>
<evidence type="ECO:0000313" key="1">
    <source>
        <dbReference type="EMBL" id="MBW48831.1"/>
    </source>
</evidence>
<proteinExistence type="predicted"/>
<sequence>MRMSARACVWTRVTTACVDGFVVRLAWCLRRYEFEYDACVRQGQPSHYSLAAQNLLLVFSSLIWPIALNRGADSDPVDGCDAIECC</sequence>
<protein>
    <submittedName>
        <fullName evidence="1">Putative secreted protein</fullName>
    </submittedName>
</protein>
<name>A0A2M4B754_9DIPT</name>